<accession>K6VZA1</accession>
<keyword evidence="1" id="KW-0547">Nucleotide-binding</keyword>
<dbReference type="eggNOG" id="COG1192">
    <property type="taxonomic scope" value="Bacteria"/>
</dbReference>
<evidence type="ECO:0000313" key="4">
    <source>
        <dbReference type="Proteomes" id="UP000001955"/>
    </source>
</evidence>
<dbReference type="EMBL" id="CP001560">
    <property type="protein sequence ID" value="AFJ45282.1"/>
    <property type="molecule type" value="Genomic_DNA"/>
</dbReference>
<dbReference type="InterPro" id="IPR027417">
    <property type="entry name" value="P-loop_NTPase"/>
</dbReference>
<accession>I2B428</accession>
<dbReference type="SUPFAM" id="SSF52540">
    <property type="entry name" value="P-loop containing nucleoside triphosphate hydrolases"/>
    <property type="match status" value="1"/>
</dbReference>
<dbReference type="HOGENOM" id="CLU_037612_7_1_6"/>
<dbReference type="KEGG" id="ebt:EBL_c01470"/>
<evidence type="ECO:0000256" key="1">
    <source>
        <dbReference type="ARBA" id="ARBA00022741"/>
    </source>
</evidence>
<dbReference type="AlphaFoldDB" id="I2B428"/>
<reference evidence="3 4" key="1">
    <citation type="journal article" date="2012" name="J. Bacteriol.">
        <title>Complete genome sequence of the B12-producing Shimwellia blattae strain DSM 4481, isolated from a cockroach.</title>
        <authorList>
            <person name="Brzuszkiewicz E."/>
            <person name="Waschkowitz T."/>
            <person name="Wiezer A."/>
            <person name="Daniel R."/>
        </authorList>
    </citation>
    <scope>NUCLEOTIDE SEQUENCE [LARGE SCALE GENOMIC DNA]</scope>
    <source>
        <strain evidence="4">ATCC 29907 / DSM 4481 / JCM 1650 / NBRC 105725 / CDC 9005-74</strain>
    </source>
</reference>
<dbReference type="Proteomes" id="UP000001955">
    <property type="component" value="Chromosome"/>
</dbReference>
<evidence type="ECO:0000313" key="3">
    <source>
        <dbReference type="EMBL" id="AFJ45282.1"/>
    </source>
</evidence>
<keyword evidence="4" id="KW-1185">Reference proteome</keyword>
<sequence length="240" mass="26194">MVSRARGGVGTSSVVAGLGWALKQLGETVLVIDACPDNMLRLFFNIAVTHPGGWARALLDNHPWQQSAWRYASGLELLPFGQLTLAEWGAASASGSPLPGFSAGLHSLKTSRCWQWILVDLPAGYSPLNQALMAEMEHLLTLIRPDPNCHVRLHQQAVAKNAHLLVNGFDAKSELQSDILQLWLKSLPRILPVVVHRDEAVTESLAAKQPVGEYRKDSLAAEEMLTLANWCLLHFSGSHG</sequence>
<dbReference type="InterPro" id="IPR050625">
    <property type="entry name" value="ParA/MinD_ATPase"/>
</dbReference>
<dbReference type="PATRIC" id="fig|630626.3.peg.152"/>
<dbReference type="GO" id="GO:0009898">
    <property type="term" value="C:cytoplasmic side of plasma membrane"/>
    <property type="evidence" value="ECO:0007669"/>
    <property type="project" value="TreeGrafter"/>
</dbReference>
<keyword evidence="2" id="KW-0067">ATP-binding</keyword>
<organism evidence="3 4">
    <name type="scientific">Shimwellia blattae (strain ATCC 29907 / DSM 4481 / JCM 1650 / NBRC 105725 / CDC 9005-74)</name>
    <name type="common">Escherichia blattae</name>
    <dbReference type="NCBI Taxonomy" id="630626"/>
    <lineage>
        <taxon>Bacteria</taxon>
        <taxon>Pseudomonadati</taxon>
        <taxon>Pseudomonadota</taxon>
        <taxon>Gammaproteobacteria</taxon>
        <taxon>Enterobacterales</taxon>
        <taxon>Enterobacteriaceae</taxon>
        <taxon>Shimwellia</taxon>
    </lineage>
</organism>
<dbReference type="InterPro" id="IPR017746">
    <property type="entry name" value="Cellulose_synthase_operon_BcsQ"/>
</dbReference>
<dbReference type="NCBIfam" id="TIGR03371">
    <property type="entry name" value="cellulose_yhjQ"/>
    <property type="match status" value="1"/>
</dbReference>
<dbReference type="GO" id="GO:0051782">
    <property type="term" value="P:negative regulation of cell division"/>
    <property type="evidence" value="ECO:0007669"/>
    <property type="project" value="TreeGrafter"/>
</dbReference>
<dbReference type="GO" id="GO:0005829">
    <property type="term" value="C:cytosol"/>
    <property type="evidence" value="ECO:0007669"/>
    <property type="project" value="TreeGrafter"/>
</dbReference>
<dbReference type="PANTHER" id="PTHR43384:SF4">
    <property type="entry name" value="CELLULOSE BIOSYNTHESIS PROTEIN BCSQ-RELATED"/>
    <property type="match status" value="1"/>
</dbReference>
<name>I2B428_SHIBC</name>
<proteinExistence type="predicted"/>
<dbReference type="OrthoDB" id="5288747at2"/>
<evidence type="ECO:0000256" key="2">
    <source>
        <dbReference type="ARBA" id="ARBA00022840"/>
    </source>
</evidence>
<dbReference type="Gene3D" id="3.40.50.300">
    <property type="entry name" value="P-loop containing nucleotide triphosphate hydrolases"/>
    <property type="match status" value="1"/>
</dbReference>
<gene>
    <name evidence="3" type="ordered locus">EBL_c01470</name>
</gene>
<dbReference type="Pfam" id="PF06564">
    <property type="entry name" value="CBP_BcsQ"/>
    <property type="match status" value="1"/>
</dbReference>
<dbReference type="GO" id="GO:0016887">
    <property type="term" value="F:ATP hydrolysis activity"/>
    <property type="evidence" value="ECO:0007669"/>
    <property type="project" value="TreeGrafter"/>
</dbReference>
<protein>
    <recommendedName>
        <fullName evidence="5">Cellulose synthase operon protein YhjQ</fullName>
    </recommendedName>
</protein>
<evidence type="ECO:0008006" key="5">
    <source>
        <dbReference type="Google" id="ProtNLM"/>
    </source>
</evidence>
<dbReference type="RefSeq" id="WP_002440638.1">
    <property type="nucleotide sequence ID" value="NC_017910.1"/>
</dbReference>
<dbReference type="PANTHER" id="PTHR43384">
    <property type="entry name" value="SEPTUM SITE-DETERMINING PROTEIN MIND HOMOLOG, CHLOROPLASTIC-RELATED"/>
    <property type="match status" value="1"/>
</dbReference>
<dbReference type="GO" id="GO:0005524">
    <property type="term" value="F:ATP binding"/>
    <property type="evidence" value="ECO:0007669"/>
    <property type="project" value="UniProtKB-KW"/>
</dbReference>
<dbReference type="STRING" id="630626.EBL_c01470"/>